<reference evidence="2" key="1">
    <citation type="submission" date="2021-02" db="EMBL/GenBank/DDBJ databases">
        <authorList>
            <person name="Dougan E. K."/>
            <person name="Rhodes N."/>
            <person name="Thang M."/>
            <person name="Chan C."/>
        </authorList>
    </citation>
    <scope>NUCLEOTIDE SEQUENCE</scope>
</reference>
<protein>
    <recommendedName>
        <fullName evidence="1">Chaperone DnaJ C-terminal domain-containing protein</fullName>
    </recommendedName>
</protein>
<dbReference type="Gene3D" id="2.60.260.20">
    <property type="entry name" value="Urease metallochaperone UreE, N-terminal domain"/>
    <property type="match status" value="2"/>
</dbReference>
<dbReference type="AlphaFoldDB" id="A0A813KNA1"/>
<dbReference type="InterPro" id="IPR044713">
    <property type="entry name" value="DNJA1/2-like"/>
</dbReference>
<sequence length="215" mass="24284">VKVTLENLYNGQEVASQVSRKVICRGCKEQWTEKCNRCTAGCANEIEIVHVRMGPMVMQQQQEVASKQRCRDESTTLPITVEPGMANGDEIVFKGMGEHRPNMIPGDVVLTIREEPHEVFERKGIHLHTEVEISLKEALLGFERSVTQLDGRSIVIAVQGVTPPFGVLKVVDEGMPNRGDPTQRGTMYVKCRIKMPKEDQLSEIQRKWLQDNFPN</sequence>
<dbReference type="SUPFAM" id="SSF49493">
    <property type="entry name" value="HSP40/DnaJ peptide-binding domain"/>
    <property type="match status" value="2"/>
</dbReference>
<dbReference type="FunFam" id="2.60.260.20:FF:000013">
    <property type="entry name" value="DnaJ subfamily B member 11"/>
    <property type="match status" value="1"/>
</dbReference>
<dbReference type="Proteomes" id="UP000626109">
    <property type="component" value="Unassembled WGS sequence"/>
</dbReference>
<gene>
    <name evidence="2" type="ORF">PGLA2088_LOCUS32980</name>
</gene>
<organism evidence="2 3">
    <name type="scientific">Polarella glacialis</name>
    <name type="common">Dinoflagellate</name>
    <dbReference type="NCBI Taxonomy" id="89957"/>
    <lineage>
        <taxon>Eukaryota</taxon>
        <taxon>Sar</taxon>
        <taxon>Alveolata</taxon>
        <taxon>Dinophyceae</taxon>
        <taxon>Suessiales</taxon>
        <taxon>Suessiaceae</taxon>
        <taxon>Polarella</taxon>
    </lineage>
</organism>
<evidence type="ECO:0000259" key="1">
    <source>
        <dbReference type="Pfam" id="PF01556"/>
    </source>
</evidence>
<dbReference type="CDD" id="cd10747">
    <property type="entry name" value="DnaJ_C"/>
    <property type="match status" value="1"/>
</dbReference>
<comment type="caution">
    <text evidence="2">The sequence shown here is derived from an EMBL/GenBank/DDBJ whole genome shotgun (WGS) entry which is preliminary data.</text>
</comment>
<feature type="domain" description="Chaperone DnaJ C-terminal" evidence="1">
    <location>
        <begin position="1"/>
        <end position="196"/>
    </location>
</feature>
<dbReference type="GO" id="GO:0051082">
    <property type="term" value="F:unfolded protein binding"/>
    <property type="evidence" value="ECO:0007669"/>
    <property type="project" value="InterPro"/>
</dbReference>
<feature type="non-terminal residue" evidence="2">
    <location>
        <position position="1"/>
    </location>
</feature>
<dbReference type="Pfam" id="PF01556">
    <property type="entry name" value="DnaJ_C"/>
    <property type="match status" value="1"/>
</dbReference>
<proteinExistence type="predicted"/>
<dbReference type="GO" id="GO:0030544">
    <property type="term" value="F:Hsp70 protein binding"/>
    <property type="evidence" value="ECO:0007669"/>
    <property type="project" value="InterPro"/>
</dbReference>
<evidence type="ECO:0000313" key="3">
    <source>
        <dbReference type="Proteomes" id="UP000626109"/>
    </source>
</evidence>
<dbReference type="EMBL" id="CAJNNW010030595">
    <property type="protein sequence ID" value="CAE8703846.1"/>
    <property type="molecule type" value="Genomic_DNA"/>
</dbReference>
<dbReference type="InterPro" id="IPR002939">
    <property type="entry name" value="DnaJ_C"/>
</dbReference>
<name>A0A813KNA1_POLGL</name>
<dbReference type="GO" id="GO:0006457">
    <property type="term" value="P:protein folding"/>
    <property type="evidence" value="ECO:0007669"/>
    <property type="project" value="InterPro"/>
</dbReference>
<dbReference type="InterPro" id="IPR008971">
    <property type="entry name" value="HSP40/DnaJ_pept-bd"/>
</dbReference>
<evidence type="ECO:0000313" key="2">
    <source>
        <dbReference type="EMBL" id="CAE8703846.1"/>
    </source>
</evidence>
<dbReference type="PANTHER" id="PTHR43888">
    <property type="entry name" value="DNAJ-LIKE-2, ISOFORM A-RELATED"/>
    <property type="match status" value="1"/>
</dbReference>
<accession>A0A813KNA1</accession>